<accession>A0ABM1T9J2</accession>
<feature type="compositionally biased region" description="Basic and acidic residues" evidence="1">
    <location>
        <begin position="250"/>
        <end position="260"/>
    </location>
</feature>
<feature type="compositionally biased region" description="Basic and acidic residues" evidence="1">
    <location>
        <begin position="941"/>
        <end position="970"/>
    </location>
</feature>
<dbReference type="Proteomes" id="UP000694941">
    <property type="component" value="Unplaced"/>
</dbReference>
<feature type="compositionally biased region" description="Polar residues" evidence="1">
    <location>
        <begin position="988"/>
        <end position="1008"/>
    </location>
</feature>
<organism evidence="2 3">
    <name type="scientific">Limulus polyphemus</name>
    <name type="common">Atlantic horseshoe crab</name>
    <dbReference type="NCBI Taxonomy" id="6850"/>
    <lineage>
        <taxon>Eukaryota</taxon>
        <taxon>Metazoa</taxon>
        <taxon>Ecdysozoa</taxon>
        <taxon>Arthropoda</taxon>
        <taxon>Chelicerata</taxon>
        <taxon>Merostomata</taxon>
        <taxon>Xiphosura</taxon>
        <taxon>Limulidae</taxon>
        <taxon>Limulus</taxon>
    </lineage>
</organism>
<feature type="compositionally biased region" description="Polar residues" evidence="1">
    <location>
        <begin position="640"/>
        <end position="652"/>
    </location>
</feature>
<feature type="region of interest" description="Disordered" evidence="1">
    <location>
        <begin position="802"/>
        <end position="847"/>
    </location>
</feature>
<dbReference type="GeneID" id="106468503"/>
<name>A0ABM1T9J2_LIMPO</name>
<feature type="region of interest" description="Disordered" evidence="1">
    <location>
        <begin position="638"/>
        <end position="670"/>
    </location>
</feature>
<reference evidence="3" key="1">
    <citation type="submission" date="2025-08" db="UniProtKB">
        <authorList>
            <consortium name="RefSeq"/>
        </authorList>
    </citation>
    <scope>IDENTIFICATION</scope>
    <source>
        <tissue evidence="3">Muscle</tissue>
    </source>
</reference>
<feature type="compositionally biased region" description="Basic and acidic residues" evidence="1">
    <location>
        <begin position="888"/>
        <end position="897"/>
    </location>
</feature>
<evidence type="ECO:0000313" key="3">
    <source>
        <dbReference type="RefSeq" id="XP_022252548.1"/>
    </source>
</evidence>
<feature type="compositionally biased region" description="Basic and acidic residues" evidence="1">
    <location>
        <begin position="1253"/>
        <end position="1263"/>
    </location>
</feature>
<feature type="compositionally biased region" description="Basic and acidic residues" evidence="1">
    <location>
        <begin position="736"/>
        <end position="745"/>
    </location>
</feature>
<feature type="region of interest" description="Disordered" evidence="1">
    <location>
        <begin position="1"/>
        <end position="69"/>
    </location>
</feature>
<feature type="compositionally biased region" description="Low complexity" evidence="1">
    <location>
        <begin position="653"/>
        <end position="664"/>
    </location>
</feature>
<feature type="compositionally biased region" description="Polar residues" evidence="1">
    <location>
        <begin position="1186"/>
        <end position="1196"/>
    </location>
</feature>
<keyword evidence="2" id="KW-1185">Reference proteome</keyword>
<sequence>MIEMSEDNKVAEPTEKLSVNDVSENLEDDENVKSTSTAEQSMIEMSEDNKVGRSIEVAEPTEKQSVNDVSESMEHGSTVQSAPIMQERFVAEVSENIVDNKSAQITPIKEIQLVSKVTENRECDGAFQTVSTTQKQSVVEISKDLKSSKGVEIGITEEQSLNDGPENSEDNRSVQIATAVHEHSSAVISENLICYKNAEIAPTKVKQCVNDKALNLEHDWSIQRTLKTQEQPVAETSEDSFSDKFVQIESRPKNTEHEENVQITTESEQSELDKDVQTAKTVEVPEILENVESVTIMQQVQKGTSQNIIQNTRSPKGTLASASSVAESQIVRLVADDTHGVLASGEECVFDSSILDNASRKNYSNNSESLTPKIKKAFQKIIHSPTKSLACSSETEKHQRVQVNLTLMKSKITNKLVFESLLEEVSSEKKQLLKQKEEYSCGSKAGDNHVTKEPDDSRNTRVINKDEVILGAHTASTISKSNKESQSKVLNVLEGRRLPSDRGLQKDKSVTDDVKKCEGSTNKYERKLGLWEKKPLVGTTRSRPTIINIVVPEQKATSKNVEKSKSVIETRARHNSQEKKVHSSYLHTYDRRNTERRNLTQDIERRKRQQKEILTRNKKPRILENKIVYIEIEPAKRRSSSTTLVADQNHAASSESKQSSVISSEEGKCEKPAAMPVIETLEVSKVITRNSETHLNPDYSSVVTRNRIKGRQPKFKEICKCTTDQTNNPKEVSVTEELKTDDTCSRRKRSKRNLPDNHQSKGFSAVKDTDENTNNAPVGGLTLIKRQRLSVDGVNNRVISKVKTRSASSSPSNKRKVLETLDSKPKRHPTVSRPVQSSQAKESRAIHKIGTRSSKLEDKKQTLEHLPKLSETQKIITLRSKSSQKQAEQVKKNHSEEPELGMSNQVEPVLLRSQRLKQKRAKQGKTGEIALQAKKNKAFQNKKEQDGKEEIDNLNKRTKTELGNEEEKVAPENIFTSDTLKDERNEISKITASSDLVTPSKGFQQDSVVDNKSESKARSRKRPNFLSQESTTKNSPHVKRIISSALKRSDSSSEIQTHQRSLSVGQCTYEIYDKLPESQGQHKRAKTEPFGDIKEISGVIRKTTQRKPKNWDVRIRCQRSPDNITSTASFCCFQCGFVTSRMENLIYHHKEQCSKTTGNDPWDLGQEAVRTKLQDRFGASRLDSQKGPSGNKLDTSSHVVTLAKKSKLPNAKDAKRFVDEDRSLLAKQGPKENYSTKSFNKGKEEITIKNKVEKKVGQNKSEDQTNIDEDLLLLESDDDDDDVTSKSPIKNCVWI</sequence>
<feature type="region of interest" description="Disordered" evidence="1">
    <location>
        <begin position="1253"/>
        <end position="1287"/>
    </location>
</feature>
<feature type="compositionally biased region" description="Polar residues" evidence="1">
    <location>
        <begin position="878"/>
        <end position="887"/>
    </location>
</feature>
<feature type="region of interest" description="Disordered" evidence="1">
    <location>
        <begin position="1177"/>
        <end position="1196"/>
    </location>
</feature>
<feature type="compositionally biased region" description="Acidic residues" evidence="1">
    <location>
        <begin position="1265"/>
        <end position="1282"/>
    </location>
</feature>
<dbReference type="RefSeq" id="XP_022252548.1">
    <property type="nucleotide sequence ID" value="XM_022396840.1"/>
</dbReference>
<proteinExistence type="predicted"/>
<feature type="region of interest" description="Disordered" evidence="1">
    <location>
        <begin position="726"/>
        <end position="779"/>
    </location>
</feature>
<evidence type="ECO:0000313" key="2">
    <source>
        <dbReference type="Proteomes" id="UP000694941"/>
    </source>
</evidence>
<feature type="compositionally biased region" description="Basic residues" evidence="1">
    <location>
        <begin position="914"/>
        <end position="923"/>
    </location>
</feature>
<feature type="region of interest" description="Disordered" evidence="1">
    <location>
        <begin position="878"/>
        <end position="1039"/>
    </location>
</feature>
<evidence type="ECO:0000256" key="1">
    <source>
        <dbReference type="SAM" id="MobiDB-lite"/>
    </source>
</evidence>
<gene>
    <name evidence="3" type="primary">LOC106468503</name>
</gene>
<feature type="compositionally biased region" description="Basic and acidic residues" evidence="1">
    <location>
        <begin position="1"/>
        <end position="15"/>
    </location>
</feature>
<feature type="compositionally biased region" description="Polar residues" evidence="1">
    <location>
        <begin position="1025"/>
        <end position="1035"/>
    </location>
</feature>
<protein>
    <submittedName>
        <fullName evidence="3">Calponin homology domain-containing protein DDB_G0272472-like</fullName>
    </submittedName>
</protein>
<feature type="region of interest" description="Disordered" evidence="1">
    <location>
        <begin position="249"/>
        <end position="276"/>
    </location>
</feature>